<comment type="similarity">
    <text evidence="10 11 14 15">Belongs to the peptidase S16 family.</text>
</comment>
<keyword evidence="7 10" id="KW-0067">ATP-binding</keyword>
<evidence type="ECO:0000256" key="12">
    <source>
        <dbReference type="PIRSR" id="PIRSR001174-1"/>
    </source>
</evidence>
<comment type="subunit">
    <text evidence="10 11">Homohexamer. Organized in a ring with a central cavity.</text>
</comment>
<dbReference type="SUPFAM" id="SSF54211">
    <property type="entry name" value="Ribosomal protein S5 domain 2-like"/>
    <property type="match status" value="1"/>
</dbReference>
<dbReference type="InterPro" id="IPR014721">
    <property type="entry name" value="Ribsml_uS5_D2-typ_fold_subgr"/>
</dbReference>
<evidence type="ECO:0000256" key="4">
    <source>
        <dbReference type="ARBA" id="ARBA00022741"/>
    </source>
</evidence>
<dbReference type="CDD" id="cd19500">
    <property type="entry name" value="RecA-like_Lon"/>
    <property type="match status" value="1"/>
</dbReference>
<dbReference type="InterPro" id="IPR003959">
    <property type="entry name" value="ATPase_AAA_core"/>
</dbReference>
<dbReference type="SMART" id="SM00464">
    <property type="entry name" value="LON"/>
    <property type="match status" value="1"/>
</dbReference>
<proteinExistence type="evidence at transcript level"/>
<evidence type="ECO:0000256" key="6">
    <source>
        <dbReference type="ARBA" id="ARBA00022825"/>
    </source>
</evidence>
<dbReference type="SUPFAM" id="SSF88697">
    <property type="entry name" value="PUA domain-like"/>
    <property type="match status" value="1"/>
</dbReference>
<dbReference type="Proteomes" id="UP000022141">
    <property type="component" value="Unassembled WGS sequence"/>
</dbReference>
<dbReference type="eggNOG" id="COG0466">
    <property type="taxonomic scope" value="Bacteria"/>
</dbReference>
<dbReference type="NCBIfam" id="TIGR00763">
    <property type="entry name" value="lon"/>
    <property type="match status" value="1"/>
</dbReference>
<evidence type="ECO:0000256" key="2">
    <source>
        <dbReference type="ARBA" id="ARBA00022490"/>
    </source>
</evidence>
<dbReference type="GO" id="GO:0005737">
    <property type="term" value="C:cytoplasm"/>
    <property type="evidence" value="ECO:0007669"/>
    <property type="project" value="UniProtKB-SubCell"/>
</dbReference>
<dbReference type="FunFam" id="3.40.50.300:FF:000021">
    <property type="entry name" value="Lon protease homolog"/>
    <property type="match status" value="1"/>
</dbReference>
<dbReference type="Gene3D" id="3.40.50.300">
    <property type="entry name" value="P-loop containing nucleotide triphosphate hydrolases"/>
    <property type="match status" value="1"/>
</dbReference>
<name>A0A011P1I3_ACCRE</name>
<dbReference type="PROSITE" id="PS01046">
    <property type="entry name" value="LON_SER"/>
    <property type="match status" value="1"/>
</dbReference>
<comment type="caution">
    <text evidence="18">The sequence shown here is derived from an EMBL/GenBank/DDBJ whole genome shotgun (WGS) entry which is preliminary data.</text>
</comment>
<dbReference type="InterPro" id="IPR027065">
    <property type="entry name" value="Lon_Prtase"/>
</dbReference>
<accession>A0A011P1I3</accession>
<dbReference type="Gene3D" id="3.30.230.10">
    <property type="match status" value="1"/>
</dbReference>
<organism evidence="18 19">
    <name type="scientific">Accumulibacter regalis</name>
    <dbReference type="NCBI Taxonomy" id="522306"/>
    <lineage>
        <taxon>Bacteria</taxon>
        <taxon>Pseudomonadati</taxon>
        <taxon>Pseudomonadota</taxon>
        <taxon>Betaproteobacteria</taxon>
        <taxon>Candidatus Accumulibacter</taxon>
    </lineage>
</organism>
<dbReference type="GO" id="GO:0006515">
    <property type="term" value="P:protein quality control for misfolded or incompletely synthesized proteins"/>
    <property type="evidence" value="ECO:0007669"/>
    <property type="project" value="UniProtKB-UniRule"/>
</dbReference>
<evidence type="ECO:0000256" key="7">
    <source>
        <dbReference type="ARBA" id="ARBA00022840"/>
    </source>
</evidence>
<feature type="domain" description="Lon proteolytic" evidence="16">
    <location>
        <begin position="609"/>
        <end position="790"/>
    </location>
</feature>
<dbReference type="Gene3D" id="1.20.58.1480">
    <property type="match status" value="1"/>
</dbReference>
<sequence length="810" mass="88532">MSSEKAQLERDRLAPGGGVLVIPVDALVIVPIRNAVLFPGMILPLTINREQAILAAQQAAKSESQVGILLQRNAEVEVPGPDDLCTVGTVASVLRYVTLPDNSHVIVCQGEQRFRVSEYLPGYPFPVARVVRIDESEANEREIEARLIRLRERALEVLHFMPQVSQELLHAVQNISQPGALADLVASVTEIKTADRQKILETVDLGQRLDAVLDCLLRRLEVLRLSREIDERTRASMDHHQREYLLREQLKSIQKELGEGDAGNAMEIEALRKAIDEAQMPEEVADQANKELKRLQHMSDGAAEYSMIRAYLDWLVELPWREPEPDRIEIAEARRVLEADHFGLEQVKKRIVEFLAVRKLNPSGHGPILCFVGPPGVGKTSLGQSIARALGRKFVRASLGGVHDEAEIRGHRRTYIGALPGNIIQAIRKAGSRGCVMMLDEIDKLGSGIQGDPSAALLEVLDPEQNNTFRDNYLALPYDLSRMLFITTANVLDNVPGPLRDRMEVIELPGYTQEEKLEIARRYLVGRQIEQNGLKDGQIDFSDAALLAIIRDYTREAGVRSLERQIGAVCRRAAVSIAEGTMHTMQVDGSELAGILGPVRYDNEIALRAGLPGVATGLAWTPAGGDILFIEASRTAGDGKLILTGQLGEVMKESAQAALTLVKTRAAGLGIQAARFARSDVHVHVPAGAIPKDGPSAGVAMFIALASLFSDLPVRGDTAMTGEISLRGLVLPVGGIKDKVLAAMRAGIERVLLPARNRRDLDEVPAAAKEKLQFVFLDSVDDAVRNAMPEPVLKPDMEASAAGRLHSDFP</sequence>
<dbReference type="InterPro" id="IPR027417">
    <property type="entry name" value="P-loop_NTPase"/>
</dbReference>
<evidence type="ECO:0000256" key="13">
    <source>
        <dbReference type="PIRSR" id="PIRSR001174-2"/>
    </source>
</evidence>
<feature type="domain" description="Lon N-terminal" evidence="17">
    <location>
        <begin position="27"/>
        <end position="220"/>
    </location>
</feature>
<dbReference type="Pfam" id="PF02190">
    <property type="entry name" value="LON_substr_bdg"/>
    <property type="match status" value="1"/>
</dbReference>
<dbReference type="InterPro" id="IPR015947">
    <property type="entry name" value="PUA-like_sf"/>
</dbReference>
<feature type="active site" evidence="10 12">
    <location>
        <position position="696"/>
    </location>
</feature>
<keyword evidence="6 10" id="KW-0720">Serine protease</keyword>
<evidence type="ECO:0000256" key="11">
    <source>
        <dbReference type="PIRNR" id="PIRNR001174"/>
    </source>
</evidence>
<dbReference type="FunFam" id="1.20.5.5270:FF:000002">
    <property type="entry name" value="Lon protease homolog"/>
    <property type="match status" value="1"/>
</dbReference>
<dbReference type="PRINTS" id="PR00830">
    <property type="entry name" value="ENDOLAPTASE"/>
</dbReference>
<dbReference type="PROSITE" id="PS51787">
    <property type="entry name" value="LON_N"/>
    <property type="match status" value="1"/>
</dbReference>
<keyword evidence="19" id="KW-1185">Reference proteome</keyword>
<evidence type="ECO:0000256" key="1">
    <source>
        <dbReference type="ARBA" id="ARBA00004496"/>
    </source>
</evidence>
<dbReference type="Pfam" id="PF00004">
    <property type="entry name" value="AAA"/>
    <property type="match status" value="1"/>
</dbReference>
<evidence type="ECO:0000256" key="15">
    <source>
        <dbReference type="RuleBase" id="RU000591"/>
    </source>
</evidence>
<dbReference type="InterPro" id="IPR054594">
    <property type="entry name" value="Lon_lid"/>
</dbReference>
<evidence type="ECO:0000313" key="19">
    <source>
        <dbReference type="Proteomes" id="UP000022141"/>
    </source>
</evidence>
<dbReference type="Gene3D" id="2.30.130.40">
    <property type="entry name" value="LON domain-like"/>
    <property type="match status" value="1"/>
</dbReference>
<dbReference type="InterPro" id="IPR046336">
    <property type="entry name" value="Lon_prtase_N_sf"/>
</dbReference>
<comment type="function">
    <text evidence="10">ATP-dependent serine protease that mediates the selective degradation of mutant and abnormal proteins as well as certain short-lived regulatory proteins. Required for cellular homeostasis and for survival from DNA damage and developmental changes induced by stress. Degrades polypeptides processively to yield small peptide fragments that are 5 to 10 amino acids long. Binds to DNA in a double-stranded, site-specific manner.</text>
</comment>
<dbReference type="GO" id="GO:0034605">
    <property type="term" value="P:cellular response to heat"/>
    <property type="evidence" value="ECO:0007669"/>
    <property type="project" value="UniProtKB-UniRule"/>
</dbReference>
<dbReference type="InterPro" id="IPR003593">
    <property type="entry name" value="AAA+_ATPase"/>
</dbReference>
<dbReference type="Gene3D" id="1.20.5.5270">
    <property type="match status" value="1"/>
</dbReference>
<feature type="binding site" evidence="10 13">
    <location>
        <begin position="373"/>
        <end position="380"/>
    </location>
    <ligand>
        <name>ATP</name>
        <dbReference type="ChEBI" id="CHEBI:30616"/>
    </ligand>
</feature>
<dbReference type="InterPro" id="IPR003111">
    <property type="entry name" value="Lon_prtase_N"/>
</dbReference>
<evidence type="ECO:0000256" key="8">
    <source>
        <dbReference type="ARBA" id="ARBA00023016"/>
    </source>
</evidence>
<evidence type="ECO:0000256" key="3">
    <source>
        <dbReference type="ARBA" id="ARBA00022670"/>
    </source>
</evidence>
<dbReference type="HAMAP" id="MF_01973">
    <property type="entry name" value="lon_bact"/>
    <property type="match status" value="1"/>
</dbReference>
<evidence type="ECO:0000259" key="16">
    <source>
        <dbReference type="PROSITE" id="PS51786"/>
    </source>
</evidence>
<dbReference type="Pfam" id="PF22667">
    <property type="entry name" value="Lon_lid"/>
    <property type="match status" value="1"/>
</dbReference>
<dbReference type="InterPro" id="IPR027543">
    <property type="entry name" value="Lon_bac"/>
</dbReference>
<dbReference type="Gene3D" id="1.10.8.60">
    <property type="match status" value="1"/>
</dbReference>
<evidence type="ECO:0000259" key="17">
    <source>
        <dbReference type="PROSITE" id="PS51787"/>
    </source>
</evidence>
<dbReference type="InterPro" id="IPR020568">
    <property type="entry name" value="Ribosomal_Su5_D2-typ_SF"/>
</dbReference>
<dbReference type="Pfam" id="PF05362">
    <property type="entry name" value="Lon_C"/>
    <property type="match status" value="1"/>
</dbReference>
<comment type="catalytic activity">
    <reaction evidence="9 10 11 14">
        <text>Hydrolysis of proteins in presence of ATP.</text>
        <dbReference type="EC" id="3.4.21.53"/>
    </reaction>
</comment>
<dbReference type="InterPro" id="IPR004815">
    <property type="entry name" value="Lon_bac/euk-typ"/>
</dbReference>
<evidence type="ECO:0000256" key="14">
    <source>
        <dbReference type="PROSITE-ProRule" id="PRU01122"/>
    </source>
</evidence>
<dbReference type="InterPro" id="IPR008268">
    <property type="entry name" value="Peptidase_S16_AS"/>
</dbReference>
<dbReference type="SMART" id="SM00382">
    <property type="entry name" value="AAA"/>
    <property type="match status" value="1"/>
</dbReference>
<evidence type="ECO:0000256" key="10">
    <source>
        <dbReference type="HAMAP-Rule" id="MF_01973"/>
    </source>
</evidence>
<keyword evidence="2 10" id="KW-0963">Cytoplasm</keyword>
<dbReference type="SUPFAM" id="SSF52540">
    <property type="entry name" value="P-loop containing nucleoside triphosphate hydrolases"/>
    <property type="match status" value="1"/>
</dbReference>
<dbReference type="InterPro" id="IPR008269">
    <property type="entry name" value="Lon_proteolytic"/>
</dbReference>
<gene>
    <name evidence="18" type="primary">lon2</name>
    <name evidence="10" type="synonym">lon</name>
    <name evidence="18" type="ORF">AW11_01951</name>
</gene>
<dbReference type="GO" id="GO:0043565">
    <property type="term" value="F:sequence-specific DNA binding"/>
    <property type="evidence" value="ECO:0007669"/>
    <property type="project" value="UniProtKB-UniRule"/>
</dbReference>
<feature type="active site" evidence="10 12">
    <location>
        <position position="739"/>
    </location>
</feature>
<dbReference type="AlphaFoldDB" id="A0A011P1I3"/>
<dbReference type="PANTHER" id="PTHR10046">
    <property type="entry name" value="ATP DEPENDENT LON PROTEASE FAMILY MEMBER"/>
    <property type="match status" value="1"/>
</dbReference>
<comment type="induction">
    <text evidence="10">By heat shock.</text>
</comment>
<dbReference type="EC" id="3.4.21.53" evidence="10 11"/>
<reference evidence="18" key="1">
    <citation type="submission" date="2014-02" db="EMBL/GenBank/DDBJ databases">
        <title>Expanding our view of genomic diversity in Candidatus Accumulibacter clades.</title>
        <authorList>
            <person name="Skennerton C.T."/>
            <person name="Barr J.J."/>
            <person name="Slater F.R."/>
            <person name="Bond P.L."/>
            <person name="Tyson G.W."/>
        </authorList>
    </citation>
    <scope>NUCLEOTIDE SEQUENCE [LARGE SCALE GENOMIC DNA]</scope>
</reference>
<dbReference type="PROSITE" id="PS51786">
    <property type="entry name" value="LON_PROTEOLYTIC"/>
    <property type="match status" value="1"/>
</dbReference>
<dbReference type="STRING" id="1454004.AW11_01951"/>
<evidence type="ECO:0000256" key="9">
    <source>
        <dbReference type="ARBA" id="ARBA00050665"/>
    </source>
</evidence>
<dbReference type="GO" id="GO:0004252">
    <property type="term" value="F:serine-type endopeptidase activity"/>
    <property type="evidence" value="ECO:0007669"/>
    <property type="project" value="UniProtKB-UniRule"/>
</dbReference>
<comment type="subcellular location">
    <subcellularLocation>
        <location evidence="1 10 11">Cytoplasm</location>
    </subcellularLocation>
</comment>
<dbReference type="PIRSF" id="PIRSF001174">
    <property type="entry name" value="Lon_proteas"/>
    <property type="match status" value="1"/>
</dbReference>
<keyword evidence="4 10" id="KW-0547">Nucleotide-binding</keyword>
<dbReference type="GO" id="GO:0004176">
    <property type="term" value="F:ATP-dependent peptidase activity"/>
    <property type="evidence" value="ECO:0007669"/>
    <property type="project" value="UniProtKB-UniRule"/>
</dbReference>
<dbReference type="EMBL" id="JEMY01000024">
    <property type="protein sequence ID" value="EXI88848.1"/>
    <property type="molecule type" value="Genomic_DNA"/>
</dbReference>
<protein>
    <recommendedName>
        <fullName evidence="10 11">Lon protease</fullName>
        <ecNumber evidence="10 11">3.4.21.53</ecNumber>
    </recommendedName>
    <alternativeName>
        <fullName evidence="10">ATP-dependent protease La</fullName>
    </alternativeName>
</protein>
<dbReference type="GO" id="GO:0016887">
    <property type="term" value="F:ATP hydrolysis activity"/>
    <property type="evidence" value="ECO:0007669"/>
    <property type="project" value="UniProtKB-UniRule"/>
</dbReference>
<keyword evidence="3 10" id="KW-0645">Protease</keyword>
<evidence type="ECO:0000256" key="5">
    <source>
        <dbReference type="ARBA" id="ARBA00022801"/>
    </source>
</evidence>
<keyword evidence="8 10" id="KW-0346">Stress response</keyword>
<dbReference type="PATRIC" id="fig|1454004.3.peg.2016"/>
<dbReference type="GO" id="GO:0005524">
    <property type="term" value="F:ATP binding"/>
    <property type="evidence" value="ECO:0007669"/>
    <property type="project" value="UniProtKB-UniRule"/>
</dbReference>
<evidence type="ECO:0000313" key="18">
    <source>
        <dbReference type="EMBL" id="EXI88848.1"/>
    </source>
</evidence>
<keyword evidence="5 10" id="KW-0378">Hydrolase</keyword>